<reference evidence="8" key="2">
    <citation type="submission" date="2020-09" db="EMBL/GenBank/DDBJ databases">
        <authorList>
            <person name="Sun Q."/>
            <person name="Zhou Y."/>
        </authorList>
    </citation>
    <scope>NUCLEOTIDE SEQUENCE</scope>
    <source>
        <strain evidence="8">CGMCC 4.7201</strain>
    </source>
</reference>
<evidence type="ECO:0000256" key="5">
    <source>
        <dbReference type="PROSITE-ProRule" id="PRU00169"/>
    </source>
</evidence>
<dbReference type="SMART" id="SM00448">
    <property type="entry name" value="REC"/>
    <property type="match status" value="1"/>
</dbReference>
<dbReference type="InterPro" id="IPR011006">
    <property type="entry name" value="CheY-like_superfamily"/>
</dbReference>
<sequence length="221" mass="23651">MIRVLVADDEPLVREGIRLVLDSDDEITVVAEAVDGSQAVDSARRHHPDLAILDIRMPTTDGLTAVRALALLPHRPRVIILTSFALDEYLYAALSAGADGFLVKDVSRHDLLSSVKAVANGDAIISPSMTRSLIQRFTPPPARSTPGVKDQIAALPEELRQVLALLSRGLSNAEIGALLCLTESQVKAQVSRVLRLLRLTNRVQAAILAYSVGLSDGPPSG</sequence>
<feature type="domain" description="Response regulatory" evidence="7">
    <location>
        <begin position="3"/>
        <end position="119"/>
    </location>
</feature>
<dbReference type="Pfam" id="PF00196">
    <property type="entry name" value="GerE"/>
    <property type="match status" value="1"/>
</dbReference>
<dbReference type="GO" id="GO:0000160">
    <property type="term" value="P:phosphorelay signal transduction system"/>
    <property type="evidence" value="ECO:0007669"/>
    <property type="project" value="InterPro"/>
</dbReference>
<dbReference type="InterPro" id="IPR000792">
    <property type="entry name" value="Tscrpt_reg_LuxR_C"/>
</dbReference>
<dbReference type="PROSITE" id="PS50043">
    <property type="entry name" value="HTH_LUXR_2"/>
    <property type="match status" value="1"/>
</dbReference>
<dbReference type="InterPro" id="IPR016032">
    <property type="entry name" value="Sig_transdc_resp-reg_C-effctor"/>
</dbReference>
<dbReference type="CDD" id="cd06170">
    <property type="entry name" value="LuxR_C_like"/>
    <property type="match status" value="1"/>
</dbReference>
<keyword evidence="3 8" id="KW-0238">DNA-binding</keyword>
<reference evidence="8" key="1">
    <citation type="journal article" date="2014" name="Int. J. Syst. Evol. Microbiol.">
        <title>Complete genome sequence of Corynebacterium casei LMG S-19264T (=DSM 44701T), isolated from a smear-ripened cheese.</title>
        <authorList>
            <consortium name="US DOE Joint Genome Institute (JGI-PGF)"/>
            <person name="Walter F."/>
            <person name="Albersmeier A."/>
            <person name="Kalinowski J."/>
            <person name="Ruckert C."/>
        </authorList>
    </citation>
    <scope>NUCLEOTIDE SEQUENCE</scope>
    <source>
        <strain evidence="8">CGMCC 4.7201</strain>
    </source>
</reference>
<keyword evidence="4" id="KW-0804">Transcription</keyword>
<evidence type="ECO:0000259" key="6">
    <source>
        <dbReference type="PROSITE" id="PS50043"/>
    </source>
</evidence>
<dbReference type="PANTHER" id="PTHR43214:SF24">
    <property type="entry name" value="TRANSCRIPTIONAL REGULATORY PROTEIN NARL-RELATED"/>
    <property type="match status" value="1"/>
</dbReference>
<dbReference type="CDD" id="cd17535">
    <property type="entry name" value="REC_NarL-like"/>
    <property type="match status" value="1"/>
</dbReference>
<dbReference type="SMART" id="SM00421">
    <property type="entry name" value="HTH_LUXR"/>
    <property type="match status" value="1"/>
</dbReference>
<dbReference type="GO" id="GO:0003677">
    <property type="term" value="F:DNA binding"/>
    <property type="evidence" value="ECO:0007669"/>
    <property type="project" value="UniProtKB-KW"/>
</dbReference>
<evidence type="ECO:0000256" key="3">
    <source>
        <dbReference type="ARBA" id="ARBA00023125"/>
    </source>
</evidence>
<keyword evidence="2" id="KW-0805">Transcription regulation</keyword>
<evidence type="ECO:0000313" key="9">
    <source>
        <dbReference type="Proteomes" id="UP000641932"/>
    </source>
</evidence>
<proteinExistence type="predicted"/>
<dbReference type="SUPFAM" id="SSF46894">
    <property type="entry name" value="C-terminal effector domain of the bipartite response regulators"/>
    <property type="match status" value="1"/>
</dbReference>
<protein>
    <submittedName>
        <fullName evidence="8">DNA-binding response regulator</fullName>
    </submittedName>
</protein>
<dbReference type="EMBL" id="BMMS01000029">
    <property type="protein sequence ID" value="GGO96380.1"/>
    <property type="molecule type" value="Genomic_DNA"/>
</dbReference>
<dbReference type="PANTHER" id="PTHR43214">
    <property type="entry name" value="TWO-COMPONENT RESPONSE REGULATOR"/>
    <property type="match status" value="1"/>
</dbReference>
<evidence type="ECO:0000256" key="2">
    <source>
        <dbReference type="ARBA" id="ARBA00023015"/>
    </source>
</evidence>
<gene>
    <name evidence="8" type="ORF">GCM10012280_55730</name>
</gene>
<dbReference type="Proteomes" id="UP000641932">
    <property type="component" value="Unassembled WGS sequence"/>
</dbReference>
<dbReference type="AlphaFoldDB" id="A0A917ZUQ2"/>
<dbReference type="RefSeq" id="WP_189134581.1">
    <property type="nucleotide sequence ID" value="NZ_BMMS01000029.1"/>
</dbReference>
<evidence type="ECO:0000256" key="4">
    <source>
        <dbReference type="ARBA" id="ARBA00023163"/>
    </source>
</evidence>
<dbReference type="InterPro" id="IPR001789">
    <property type="entry name" value="Sig_transdc_resp-reg_receiver"/>
</dbReference>
<dbReference type="Pfam" id="PF00072">
    <property type="entry name" value="Response_reg"/>
    <property type="match status" value="1"/>
</dbReference>
<dbReference type="GO" id="GO:0006355">
    <property type="term" value="P:regulation of DNA-templated transcription"/>
    <property type="evidence" value="ECO:0007669"/>
    <property type="project" value="InterPro"/>
</dbReference>
<keyword evidence="9" id="KW-1185">Reference proteome</keyword>
<keyword evidence="1 5" id="KW-0597">Phosphoprotein</keyword>
<evidence type="ECO:0000256" key="1">
    <source>
        <dbReference type="ARBA" id="ARBA00022553"/>
    </source>
</evidence>
<organism evidence="8 9">
    <name type="scientific">Wenjunlia tyrosinilytica</name>
    <dbReference type="NCBI Taxonomy" id="1544741"/>
    <lineage>
        <taxon>Bacteria</taxon>
        <taxon>Bacillati</taxon>
        <taxon>Actinomycetota</taxon>
        <taxon>Actinomycetes</taxon>
        <taxon>Kitasatosporales</taxon>
        <taxon>Streptomycetaceae</taxon>
        <taxon>Wenjunlia</taxon>
    </lineage>
</organism>
<accession>A0A917ZUQ2</accession>
<feature type="domain" description="HTH luxR-type" evidence="6">
    <location>
        <begin position="148"/>
        <end position="213"/>
    </location>
</feature>
<feature type="modified residue" description="4-aspartylphosphate" evidence="5">
    <location>
        <position position="54"/>
    </location>
</feature>
<evidence type="ECO:0000259" key="7">
    <source>
        <dbReference type="PROSITE" id="PS50110"/>
    </source>
</evidence>
<dbReference type="SUPFAM" id="SSF52172">
    <property type="entry name" value="CheY-like"/>
    <property type="match status" value="1"/>
</dbReference>
<comment type="caution">
    <text evidence="8">The sequence shown here is derived from an EMBL/GenBank/DDBJ whole genome shotgun (WGS) entry which is preliminary data.</text>
</comment>
<dbReference type="Gene3D" id="3.40.50.2300">
    <property type="match status" value="1"/>
</dbReference>
<dbReference type="InterPro" id="IPR058245">
    <property type="entry name" value="NreC/VraR/RcsB-like_REC"/>
</dbReference>
<evidence type="ECO:0000313" key="8">
    <source>
        <dbReference type="EMBL" id="GGO96380.1"/>
    </source>
</evidence>
<name>A0A917ZUQ2_9ACTN</name>
<dbReference type="PROSITE" id="PS50110">
    <property type="entry name" value="RESPONSE_REGULATORY"/>
    <property type="match status" value="1"/>
</dbReference>
<dbReference type="InterPro" id="IPR039420">
    <property type="entry name" value="WalR-like"/>
</dbReference>